<protein>
    <submittedName>
        <fullName evidence="2">Uncharacterized protein</fullName>
    </submittedName>
</protein>
<accession>A0A0F9D1X0</accession>
<proteinExistence type="predicted"/>
<reference evidence="2" key="1">
    <citation type="journal article" date="2015" name="Nature">
        <title>Complex archaea that bridge the gap between prokaryotes and eukaryotes.</title>
        <authorList>
            <person name="Spang A."/>
            <person name="Saw J.H."/>
            <person name="Jorgensen S.L."/>
            <person name="Zaremba-Niedzwiedzka K."/>
            <person name="Martijn J."/>
            <person name="Lind A.E."/>
            <person name="van Eijk R."/>
            <person name="Schleper C."/>
            <person name="Guy L."/>
            <person name="Ettema T.J."/>
        </authorList>
    </citation>
    <scope>NUCLEOTIDE SEQUENCE</scope>
</reference>
<dbReference type="AlphaFoldDB" id="A0A0F9D1X0"/>
<evidence type="ECO:0000256" key="1">
    <source>
        <dbReference type="SAM" id="MobiDB-lite"/>
    </source>
</evidence>
<dbReference type="EMBL" id="LAZR01030809">
    <property type="protein sequence ID" value="KKL55529.1"/>
    <property type="molecule type" value="Genomic_DNA"/>
</dbReference>
<name>A0A0F9D1X0_9ZZZZ</name>
<evidence type="ECO:0000313" key="2">
    <source>
        <dbReference type="EMBL" id="KKL55529.1"/>
    </source>
</evidence>
<gene>
    <name evidence="2" type="ORF">LCGC14_2254500</name>
</gene>
<organism evidence="2">
    <name type="scientific">marine sediment metagenome</name>
    <dbReference type="NCBI Taxonomy" id="412755"/>
    <lineage>
        <taxon>unclassified sequences</taxon>
        <taxon>metagenomes</taxon>
        <taxon>ecological metagenomes</taxon>
    </lineage>
</organism>
<sequence>MRRIALLLGGGTVGIFAFAVVTLTGGGQAFAEFVCPVTPINGAAVDHAKDGVFTPIGEGDYSNLTTVLNDTEAGDPANNRVTEGSPPGPHADPGEDSSYTAIWDGGEPSADTKNPQD</sequence>
<feature type="region of interest" description="Disordered" evidence="1">
    <location>
        <begin position="68"/>
        <end position="117"/>
    </location>
</feature>
<comment type="caution">
    <text evidence="2">The sequence shown here is derived from an EMBL/GenBank/DDBJ whole genome shotgun (WGS) entry which is preliminary data.</text>
</comment>